<sequence>MIAIVEIDDGDTCSDQICNPQPLWEETMRYHLNSSWMCGCVVLALAVPAATVPALAEEAGQWFGRAVLVTLSSKSVKLEDRADHTVSVTEYDGAVFNADGKLFLDKARYQVVDLTDAGNSSGGHKTFTEADGSKVFAKYVLKDAKPKEFRGTFEFTGGTGKYTGITGRGEYHVVLVSDTALWDELRGEYKIPATVGSSRPDPTK</sequence>
<protein>
    <submittedName>
        <fullName evidence="1">Uncharacterized protein</fullName>
    </submittedName>
</protein>
<name>A0A4V1L4D1_9BRAD</name>
<dbReference type="Proteomes" id="UP000290565">
    <property type="component" value="Unassembled WGS sequence"/>
</dbReference>
<evidence type="ECO:0000313" key="1">
    <source>
        <dbReference type="EMBL" id="RXH41054.1"/>
    </source>
</evidence>
<evidence type="ECO:0000313" key="2">
    <source>
        <dbReference type="Proteomes" id="UP000290565"/>
    </source>
</evidence>
<organism evidence="1 2">
    <name type="scientific">Bradyrhizobium zhanjiangense</name>
    <dbReference type="NCBI Taxonomy" id="1325107"/>
    <lineage>
        <taxon>Bacteria</taxon>
        <taxon>Pseudomonadati</taxon>
        <taxon>Pseudomonadota</taxon>
        <taxon>Alphaproteobacteria</taxon>
        <taxon>Hyphomicrobiales</taxon>
        <taxon>Nitrobacteraceae</taxon>
        <taxon>Bradyrhizobium</taxon>
    </lineage>
</organism>
<proteinExistence type="predicted"/>
<dbReference type="EMBL" id="LBJM01000024">
    <property type="protein sequence ID" value="RXH41054.1"/>
    <property type="molecule type" value="Genomic_DNA"/>
</dbReference>
<dbReference type="RefSeq" id="WP_128944378.1">
    <property type="nucleotide sequence ID" value="NZ_LBJM01000024.1"/>
</dbReference>
<gene>
    <name evidence="1" type="ORF">XH94_09870</name>
</gene>
<dbReference type="AlphaFoldDB" id="A0A4V1L4D1"/>
<comment type="caution">
    <text evidence="1">The sequence shown here is derived from an EMBL/GenBank/DDBJ whole genome shotgun (WGS) entry which is preliminary data.</text>
</comment>
<reference evidence="1 2" key="1">
    <citation type="submission" date="2015-04" db="EMBL/GenBank/DDBJ databases">
        <title>Comparative genomics of rhizobia nodulating Arachis hypogaea in China.</title>
        <authorList>
            <person name="Li Y."/>
        </authorList>
    </citation>
    <scope>NUCLEOTIDE SEQUENCE [LARGE SCALE GENOMIC DNA]</scope>
    <source>
        <strain evidence="1 2">CCBAU 51787</strain>
    </source>
</reference>
<accession>A0A4V1L4D1</accession>